<reference evidence="5 6" key="1">
    <citation type="journal article" date="2015" name="Stand. Genomic Sci.">
        <title>Genomic Encyclopedia of Bacterial and Archaeal Type Strains, Phase III: the genomes of soil and plant-associated and newly described type strains.</title>
        <authorList>
            <person name="Whitman W.B."/>
            <person name="Woyke T."/>
            <person name="Klenk H.P."/>
            <person name="Zhou Y."/>
            <person name="Lilburn T.G."/>
            <person name="Beck B.J."/>
            <person name="De Vos P."/>
            <person name="Vandamme P."/>
            <person name="Eisen J.A."/>
            <person name="Garrity G."/>
            <person name="Hugenholtz P."/>
            <person name="Kyrpides N.C."/>
        </authorList>
    </citation>
    <scope>NUCLEOTIDE SEQUENCE [LARGE SCALE GENOMIC DNA]</scope>
    <source>
        <strain evidence="5 6">CGMCC 1.6855</strain>
    </source>
</reference>
<feature type="binding site" evidence="1">
    <location>
        <position position="82"/>
    </location>
    <ligand>
        <name>ATP</name>
        <dbReference type="ChEBI" id="CHEBI:30616"/>
    </ligand>
</feature>
<dbReference type="SUPFAM" id="SSF140931">
    <property type="entry name" value="Fic-like"/>
    <property type="match status" value="1"/>
</dbReference>
<feature type="binding site" evidence="1">
    <location>
        <position position="217"/>
    </location>
    <ligand>
        <name>ATP</name>
        <dbReference type="ChEBI" id="CHEBI:30616"/>
    </ligand>
</feature>
<gene>
    <name evidence="5" type="ORF">IQ31_02464</name>
</gene>
<feature type="binding site" evidence="1">
    <location>
        <begin position="222"/>
        <end position="228"/>
    </location>
    <ligand>
        <name>ATP</name>
        <dbReference type="ChEBI" id="CHEBI:30616"/>
    </ligand>
</feature>
<dbReference type="Pfam" id="PF02661">
    <property type="entry name" value="Fic"/>
    <property type="match status" value="1"/>
</dbReference>
<evidence type="ECO:0000313" key="6">
    <source>
        <dbReference type="Proteomes" id="UP000315908"/>
    </source>
</evidence>
<dbReference type="Pfam" id="PF21248">
    <property type="entry name" value="SoFic-like_C"/>
    <property type="match status" value="1"/>
</dbReference>
<dbReference type="InterPro" id="IPR025758">
    <property type="entry name" value="Fic/DOC_N"/>
</dbReference>
<accession>A0A562MJD5</accession>
<dbReference type="PIRSF" id="PIRSF038925">
    <property type="entry name" value="AMP-prot_trans"/>
    <property type="match status" value="1"/>
</dbReference>
<organism evidence="5 6">
    <name type="scientific">Sphingobacterium siyangense</name>
    <dbReference type="NCBI Taxonomy" id="459529"/>
    <lineage>
        <taxon>Bacteria</taxon>
        <taxon>Pseudomonadati</taxon>
        <taxon>Bacteroidota</taxon>
        <taxon>Sphingobacteriia</taxon>
        <taxon>Sphingobacteriales</taxon>
        <taxon>Sphingobacteriaceae</taxon>
        <taxon>Sphingobacterium</taxon>
    </lineage>
</organism>
<dbReference type="GO" id="GO:0005524">
    <property type="term" value="F:ATP binding"/>
    <property type="evidence" value="ECO:0007669"/>
    <property type="project" value="UniProtKB-KW"/>
</dbReference>
<dbReference type="PROSITE" id="PS51459">
    <property type="entry name" value="FIDO"/>
    <property type="match status" value="1"/>
</dbReference>
<evidence type="ECO:0000313" key="5">
    <source>
        <dbReference type="EMBL" id="TWI20024.1"/>
    </source>
</evidence>
<feature type="binding site" evidence="3">
    <location>
        <begin position="221"/>
        <end position="228"/>
    </location>
    <ligand>
        <name>ATP</name>
        <dbReference type="ChEBI" id="CHEBI:30616"/>
    </ligand>
</feature>
<proteinExistence type="predicted"/>
<dbReference type="PANTHER" id="PTHR13504:SF35">
    <property type="entry name" value="PROTEIN ADENYLYLTRANSFERASE SOFIC"/>
    <property type="match status" value="1"/>
</dbReference>
<evidence type="ECO:0000256" key="1">
    <source>
        <dbReference type="PIRSR" id="PIRSR038925-1"/>
    </source>
</evidence>
<protein>
    <submittedName>
        <fullName evidence="5">Fic family protein</fullName>
    </submittedName>
</protein>
<dbReference type="Proteomes" id="UP000315908">
    <property type="component" value="Unassembled WGS sequence"/>
</dbReference>
<keyword evidence="1" id="KW-0547">Nucleotide-binding</keyword>
<dbReference type="InterPro" id="IPR003812">
    <property type="entry name" value="Fido"/>
</dbReference>
<feature type="active site" evidence="2">
    <location>
        <position position="217"/>
    </location>
</feature>
<dbReference type="AlphaFoldDB" id="A0A562MJD5"/>
<feature type="binding site" evidence="1">
    <location>
        <position position="259"/>
    </location>
    <ligand>
        <name>ATP</name>
        <dbReference type="ChEBI" id="CHEBI:30616"/>
    </ligand>
</feature>
<sequence>MLIFVYSYMTYRINPDRTAPWNGLPELPIAPEYYKTVEIYEQLGNAKAAIGRLQGRSIVIPNQGILINSISLQEAKASSAIENIFTTDDELYQAFSESQQPQVQGAAKEILNYREALWDGYHYLSNGGIIDRDYFIRMYRIVSQFSDGIRTPIAQIYIKQGGSGPNAGKAHYTPPRGIGVVEQKLDNLIDFLNNDTQYPLDPLLKMVIGHFQFEAIHPFRDGNGRTGRIFNIHYLTQKGLLDYPILFMSRYIMEHKEAYYDGLAGVSQRGSWKNWILYMLKAVEETATLTYHKINDIIAAKDAILDAIVQKGDIIRPELLVEAIFTQPFTRVKHLTDQGAYAENTARKYLDQLSEMGILEKRAVSRNVYYLNLELYRILSE</sequence>
<dbReference type="PANTHER" id="PTHR13504">
    <property type="entry name" value="FIDO DOMAIN-CONTAINING PROTEIN DDB_G0283145"/>
    <property type="match status" value="1"/>
</dbReference>
<name>A0A562MJD5_9SPHI</name>
<dbReference type="InterPro" id="IPR048770">
    <property type="entry name" value="SoFic-like_C"/>
</dbReference>
<dbReference type="InterPro" id="IPR026287">
    <property type="entry name" value="SoFic-like"/>
</dbReference>
<keyword evidence="1" id="KW-0067">ATP-binding</keyword>
<evidence type="ECO:0000256" key="3">
    <source>
        <dbReference type="PIRSR" id="PIRSR640198-2"/>
    </source>
</evidence>
<comment type="caution">
    <text evidence="5">The sequence shown here is derived from an EMBL/GenBank/DDBJ whole genome shotgun (WGS) entry which is preliminary data.</text>
</comment>
<dbReference type="Gene3D" id="1.10.3290.10">
    <property type="entry name" value="Fido-like domain"/>
    <property type="match status" value="1"/>
</dbReference>
<dbReference type="InterPro" id="IPR040198">
    <property type="entry name" value="Fido_containing"/>
</dbReference>
<feature type="domain" description="Fido" evidence="4">
    <location>
        <begin position="130"/>
        <end position="281"/>
    </location>
</feature>
<dbReference type="Pfam" id="PF13784">
    <property type="entry name" value="Fic_N"/>
    <property type="match status" value="1"/>
</dbReference>
<evidence type="ECO:0000259" key="4">
    <source>
        <dbReference type="PROSITE" id="PS51459"/>
    </source>
</evidence>
<evidence type="ECO:0000256" key="2">
    <source>
        <dbReference type="PIRSR" id="PIRSR640198-1"/>
    </source>
</evidence>
<feature type="binding site" evidence="3">
    <location>
        <begin position="259"/>
        <end position="260"/>
    </location>
    <ligand>
        <name>ATP</name>
        <dbReference type="ChEBI" id="CHEBI:30616"/>
    </ligand>
</feature>
<dbReference type="EMBL" id="VLKR01000011">
    <property type="protein sequence ID" value="TWI20024.1"/>
    <property type="molecule type" value="Genomic_DNA"/>
</dbReference>
<dbReference type="InterPro" id="IPR036597">
    <property type="entry name" value="Fido-like_dom_sf"/>
</dbReference>